<keyword evidence="6 13" id="KW-0732">Signal</keyword>
<evidence type="ECO:0000256" key="14">
    <source>
        <dbReference type="SAM" id="SignalP"/>
    </source>
</evidence>
<dbReference type="PROSITE" id="PS51257">
    <property type="entry name" value="PROKAR_LIPOPROTEIN"/>
    <property type="match status" value="1"/>
</dbReference>
<evidence type="ECO:0000256" key="10">
    <source>
        <dbReference type="ARBA" id="ARBA00023186"/>
    </source>
</evidence>
<name>A0A1G9NF20_9GAMM</name>
<keyword evidence="9 13" id="KW-0564">Palmitate</keyword>
<keyword evidence="8 13" id="KW-0472">Membrane</keyword>
<dbReference type="Gene3D" id="2.50.20.10">
    <property type="entry name" value="Lipoprotein localisation LolA/LolB/LppX"/>
    <property type="match status" value="1"/>
</dbReference>
<dbReference type="Pfam" id="PF03550">
    <property type="entry name" value="LolB"/>
    <property type="match status" value="1"/>
</dbReference>
<evidence type="ECO:0000256" key="3">
    <source>
        <dbReference type="ARBA" id="ARBA00011245"/>
    </source>
</evidence>
<dbReference type="GO" id="GO:0015031">
    <property type="term" value="P:protein transport"/>
    <property type="evidence" value="ECO:0007669"/>
    <property type="project" value="UniProtKB-KW"/>
</dbReference>
<keyword evidence="7 13" id="KW-0653">Protein transport</keyword>
<evidence type="ECO:0000256" key="12">
    <source>
        <dbReference type="ARBA" id="ARBA00023288"/>
    </source>
</evidence>
<accession>A0A1G9NF20</accession>
<evidence type="ECO:0000256" key="9">
    <source>
        <dbReference type="ARBA" id="ARBA00023139"/>
    </source>
</evidence>
<evidence type="ECO:0000313" key="16">
    <source>
        <dbReference type="Proteomes" id="UP000199107"/>
    </source>
</evidence>
<evidence type="ECO:0000256" key="11">
    <source>
        <dbReference type="ARBA" id="ARBA00023237"/>
    </source>
</evidence>
<dbReference type="Proteomes" id="UP000199107">
    <property type="component" value="Unassembled WGS sequence"/>
</dbReference>
<dbReference type="InterPro" id="IPR029046">
    <property type="entry name" value="LolA/LolB/LppX"/>
</dbReference>
<sequence length="206" mass="23353">MKPTKTVTSLALLLTLLILAGCATRAPDPDALAERGEWGEQRSAVEALERWRLAGRVGIRAPGDSTTANLDWLQRPHYYRLLLSGPFGAGTSILEGRDGQVSLTTNQGRFEADSPEALMEEQLGWALPVSALDHWVRGLPDPDSRHDLDHDDQGFPELLRQDGWEIAYRDWIETEALWLPRRLIMTFDEIRVTLVVNEWRLEERSE</sequence>
<evidence type="ECO:0000256" key="5">
    <source>
        <dbReference type="ARBA" id="ARBA00022448"/>
    </source>
</evidence>
<keyword evidence="16" id="KW-1185">Reference proteome</keyword>
<feature type="chain" id="PRO_5011684311" description="Outer-membrane lipoprotein LolB" evidence="14">
    <location>
        <begin position="26"/>
        <end position="206"/>
    </location>
</feature>
<evidence type="ECO:0000256" key="7">
    <source>
        <dbReference type="ARBA" id="ARBA00022927"/>
    </source>
</evidence>
<comment type="subunit">
    <text evidence="3 13">Monomer.</text>
</comment>
<evidence type="ECO:0000256" key="8">
    <source>
        <dbReference type="ARBA" id="ARBA00023136"/>
    </source>
</evidence>
<dbReference type="GO" id="GO:0009279">
    <property type="term" value="C:cell outer membrane"/>
    <property type="evidence" value="ECO:0007669"/>
    <property type="project" value="UniProtKB-SubCell"/>
</dbReference>
<dbReference type="STRING" id="48727.SAMN05192555_107118"/>
<dbReference type="HAMAP" id="MF_00233">
    <property type="entry name" value="LolB"/>
    <property type="match status" value="1"/>
</dbReference>
<protein>
    <recommendedName>
        <fullName evidence="4 13">Outer-membrane lipoprotein LolB</fullName>
    </recommendedName>
</protein>
<keyword evidence="5 13" id="KW-0813">Transport</keyword>
<evidence type="ECO:0000256" key="4">
    <source>
        <dbReference type="ARBA" id="ARBA00016202"/>
    </source>
</evidence>
<dbReference type="NCBIfam" id="TIGR00548">
    <property type="entry name" value="lolB"/>
    <property type="match status" value="1"/>
</dbReference>
<evidence type="ECO:0000256" key="13">
    <source>
        <dbReference type="HAMAP-Rule" id="MF_00233"/>
    </source>
</evidence>
<organism evidence="15 16">
    <name type="scientific">Franzmannia pantelleriensis</name>
    <dbReference type="NCBI Taxonomy" id="48727"/>
    <lineage>
        <taxon>Bacteria</taxon>
        <taxon>Pseudomonadati</taxon>
        <taxon>Pseudomonadota</taxon>
        <taxon>Gammaproteobacteria</taxon>
        <taxon>Oceanospirillales</taxon>
        <taxon>Halomonadaceae</taxon>
        <taxon>Franzmannia</taxon>
    </lineage>
</organism>
<proteinExistence type="inferred from homology"/>
<feature type="signal peptide" evidence="14">
    <location>
        <begin position="1"/>
        <end position="25"/>
    </location>
</feature>
<evidence type="ECO:0000256" key="2">
    <source>
        <dbReference type="ARBA" id="ARBA00009696"/>
    </source>
</evidence>
<keyword evidence="11 13" id="KW-0998">Cell outer membrane</keyword>
<dbReference type="RefSeq" id="WP_089658454.1">
    <property type="nucleotide sequence ID" value="NZ_FNGH01000007.1"/>
</dbReference>
<evidence type="ECO:0000256" key="1">
    <source>
        <dbReference type="ARBA" id="ARBA00004459"/>
    </source>
</evidence>
<comment type="similarity">
    <text evidence="2 13">Belongs to the LolB family.</text>
</comment>
<dbReference type="InterPro" id="IPR004565">
    <property type="entry name" value="OM_lipoprot_LolB"/>
</dbReference>
<comment type="subcellular location">
    <subcellularLocation>
        <location evidence="1 13">Cell outer membrane</location>
        <topology evidence="1 13">Lipid-anchor</topology>
    </subcellularLocation>
</comment>
<evidence type="ECO:0000313" key="15">
    <source>
        <dbReference type="EMBL" id="SDL84637.1"/>
    </source>
</evidence>
<keyword evidence="12 13" id="KW-0449">Lipoprotein</keyword>
<dbReference type="GO" id="GO:0044874">
    <property type="term" value="P:lipoprotein localization to outer membrane"/>
    <property type="evidence" value="ECO:0007669"/>
    <property type="project" value="UniProtKB-UniRule"/>
</dbReference>
<dbReference type="SUPFAM" id="SSF89392">
    <property type="entry name" value="Prokaryotic lipoproteins and lipoprotein localization factors"/>
    <property type="match status" value="1"/>
</dbReference>
<reference evidence="16" key="1">
    <citation type="submission" date="2016-10" db="EMBL/GenBank/DDBJ databases">
        <authorList>
            <person name="Varghese N."/>
            <person name="Submissions S."/>
        </authorList>
    </citation>
    <scope>NUCLEOTIDE SEQUENCE [LARGE SCALE GENOMIC DNA]</scope>
    <source>
        <strain evidence="16">AAP</strain>
    </source>
</reference>
<gene>
    <name evidence="13" type="primary">lolB</name>
    <name evidence="15" type="ORF">SAMN05192555_107118</name>
</gene>
<keyword evidence="10 13" id="KW-0143">Chaperone</keyword>
<evidence type="ECO:0000256" key="6">
    <source>
        <dbReference type="ARBA" id="ARBA00022729"/>
    </source>
</evidence>
<dbReference type="AlphaFoldDB" id="A0A1G9NF20"/>
<dbReference type="OrthoDB" id="9797618at2"/>
<dbReference type="CDD" id="cd16326">
    <property type="entry name" value="LolB"/>
    <property type="match status" value="1"/>
</dbReference>
<comment type="function">
    <text evidence="13">Plays a critical role in the incorporation of lipoproteins in the outer membrane after they are released by the LolA protein.</text>
</comment>
<dbReference type="EMBL" id="FNGH01000007">
    <property type="protein sequence ID" value="SDL84637.1"/>
    <property type="molecule type" value="Genomic_DNA"/>
</dbReference>